<sequence>MINLSNKQLKKIVNVIVAIFAIVLFVKSFVIDTRQERLNRGLENIKEEEFQGVVIKKGFEKYNHNASMIYLNNESKFAIFGQFWSQIKIDDSIVKRKGETFFTIYRNNKMFVLDNREIIEACK</sequence>
<feature type="transmembrane region" description="Helical" evidence="1">
    <location>
        <begin position="12"/>
        <end position="30"/>
    </location>
</feature>
<dbReference type="RefSeq" id="WP_223704165.1">
    <property type="nucleotide sequence ID" value="NZ_JAINUY010000001.1"/>
</dbReference>
<evidence type="ECO:0000256" key="1">
    <source>
        <dbReference type="SAM" id="Phobius"/>
    </source>
</evidence>
<reference evidence="2 3" key="1">
    <citation type="journal article" date="2023" name="Antonie Van Leeuwenhoek">
        <title>Flavobacterium potami sp. nov., a multi-metal resistance genes harbouring bacterium isolated from shallow river silt.</title>
        <authorList>
            <person name="Li S."/>
            <person name="Mao S."/>
            <person name="Mu W."/>
            <person name="Guo B."/>
            <person name="Li C."/>
            <person name="Zhu Q."/>
            <person name="Hou X."/>
            <person name="Zhao Y."/>
            <person name="Wei S."/>
            <person name="Liu H."/>
            <person name="Liu A."/>
        </authorList>
    </citation>
    <scope>NUCLEOTIDE SEQUENCE [LARGE SCALE GENOMIC DNA]</scope>
    <source>
        <strain evidence="2 3">17A</strain>
    </source>
</reference>
<dbReference type="AlphaFoldDB" id="A0A9X1H748"/>
<gene>
    <name evidence="2" type="ORF">K6T82_01035</name>
</gene>
<keyword evidence="1" id="KW-0472">Membrane</keyword>
<accession>A0A9X1H748</accession>
<evidence type="ECO:0000313" key="3">
    <source>
        <dbReference type="Proteomes" id="UP001139366"/>
    </source>
</evidence>
<comment type="caution">
    <text evidence="2">The sequence shown here is derived from an EMBL/GenBank/DDBJ whole genome shotgun (WGS) entry which is preliminary data.</text>
</comment>
<evidence type="ECO:0000313" key="2">
    <source>
        <dbReference type="EMBL" id="MBZ4033332.1"/>
    </source>
</evidence>
<name>A0A9X1H748_9FLAO</name>
<organism evidence="2 3">
    <name type="scientific">Flavobacterium potami</name>
    <dbReference type="NCBI Taxonomy" id="2872310"/>
    <lineage>
        <taxon>Bacteria</taxon>
        <taxon>Pseudomonadati</taxon>
        <taxon>Bacteroidota</taxon>
        <taxon>Flavobacteriia</taxon>
        <taxon>Flavobacteriales</taxon>
        <taxon>Flavobacteriaceae</taxon>
        <taxon>Flavobacterium</taxon>
    </lineage>
</organism>
<protein>
    <submittedName>
        <fullName evidence="2">Uncharacterized protein</fullName>
    </submittedName>
</protein>
<dbReference type="Proteomes" id="UP001139366">
    <property type="component" value="Unassembled WGS sequence"/>
</dbReference>
<keyword evidence="3" id="KW-1185">Reference proteome</keyword>
<keyword evidence="1" id="KW-1133">Transmembrane helix</keyword>
<dbReference type="EMBL" id="JAINUY010000001">
    <property type="protein sequence ID" value="MBZ4033332.1"/>
    <property type="molecule type" value="Genomic_DNA"/>
</dbReference>
<proteinExistence type="predicted"/>
<keyword evidence="1" id="KW-0812">Transmembrane</keyword>